<sequence length="119" mass="12822">MRRPVRAVAQKIGQCLRVIGDPERIGHCRVGKTPGAGEPCAQRCGIACARRDKCNCVHHPGDVVAVRRQRASVIIRVCNCSRDGLWQAPETLPVRMQHTGEHGLGGGCGGFVCDEQPSV</sequence>
<proteinExistence type="predicted"/>
<dbReference type="RefSeq" id="WP_336601910.1">
    <property type="nucleotide sequence ID" value="NZ_JACFYJ010000103.1"/>
</dbReference>
<dbReference type="Proteomes" id="UP001386437">
    <property type="component" value="Unassembled WGS sequence"/>
</dbReference>
<accession>A0ABU8J363</accession>
<protein>
    <submittedName>
        <fullName evidence="1">Uncharacterized protein</fullName>
    </submittedName>
</protein>
<organism evidence="1 2">
    <name type="scientific">Paraburkholderia bengalensis</name>
    <dbReference type="NCBI Taxonomy" id="2747562"/>
    <lineage>
        <taxon>Bacteria</taxon>
        <taxon>Pseudomonadati</taxon>
        <taxon>Pseudomonadota</taxon>
        <taxon>Betaproteobacteria</taxon>
        <taxon>Burkholderiales</taxon>
        <taxon>Burkholderiaceae</taxon>
        <taxon>Paraburkholderia</taxon>
    </lineage>
</organism>
<evidence type="ECO:0000313" key="2">
    <source>
        <dbReference type="Proteomes" id="UP001386437"/>
    </source>
</evidence>
<reference evidence="1 2" key="1">
    <citation type="journal article" date="2022" name="Arch. Microbiol.">
        <title>Paraburkholderia bengalensis sp. nov. isolated from roots of Oryza sativa, IR64.</title>
        <authorList>
            <person name="Nag P."/>
            <person name="Mondal N."/>
            <person name="Sarkar J."/>
            <person name="Das S."/>
        </authorList>
    </citation>
    <scope>NUCLEOTIDE SEQUENCE [LARGE SCALE GENOMIC DNA]</scope>
    <source>
        <strain evidence="1 2">IR64_4_BI</strain>
    </source>
</reference>
<evidence type="ECO:0000313" key="1">
    <source>
        <dbReference type="EMBL" id="MEI6002271.1"/>
    </source>
</evidence>
<dbReference type="EMBL" id="JACFYJ010000103">
    <property type="protein sequence ID" value="MEI6002271.1"/>
    <property type="molecule type" value="Genomic_DNA"/>
</dbReference>
<gene>
    <name evidence="1" type="ORF">H3V53_35655</name>
</gene>
<keyword evidence="2" id="KW-1185">Reference proteome</keyword>
<name>A0ABU8J363_9BURK</name>
<comment type="caution">
    <text evidence="1">The sequence shown here is derived from an EMBL/GenBank/DDBJ whole genome shotgun (WGS) entry which is preliminary data.</text>
</comment>